<organism evidence="7 8">
    <name type="scientific">Amycolatopsis alkalitolerans</name>
    <dbReference type="NCBI Taxonomy" id="2547244"/>
    <lineage>
        <taxon>Bacteria</taxon>
        <taxon>Bacillati</taxon>
        <taxon>Actinomycetota</taxon>
        <taxon>Actinomycetes</taxon>
        <taxon>Pseudonocardiales</taxon>
        <taxon>Pseudonocardiaceae</taxon>
        <taxon>Amycolatopsis</taxon>
    </lineage>
</organism>
<dbReference type="SUPFAM" id="SSF52518">
    <property type="entry name" value="Thiamin diphosphate-binding fold (THDP-binding)"/>
    <property type="match status" value="2"/>
</dbReference>
<evidence type="ECO:0000256" key="3">
    <source>
        <dbReference type="RuleBase" id="RU362132"/>
    </source>
</evidence>
<evidence type="ECO:0000259" key="4">
    <source>
        <dbReference type="Pfam" id="PF00205"/>
    </source>
</evidence>
<sequence>MKLTTAQALVRFLANQYSERDGVEQRLVPGVWGIFGHGNVAGLGQALLQAARTGEVHLPYYLARNEQGQVHAAAAFAKMRNRLQTFACTASTGPGSTNMITGAALATTNRLPVLLLPSDMFATRAPDPVLQQLEDARGGDVSVNDAFRPVSKYFDRITRPEQLIPAAFAAMRVLTDPVETGAVTLALPQDVQAEAFDWPEDFFRRRVWRVGRPVPEAPAIERAVALLENAKLPLIVAGGGAVYSEAEQELRAFAEATGIPVADTHAGKGAVPWDHPAAVGGLGSTGTSAANTLAAGADVVLGIGTRYSDFTTASHTVFANPDVKFVNLNVARLDAAKHSAEMLLADARLGIAALREALTGWHVDDAYRARARTLADDWNRRADECFHLGCHPLPAQTEILGALNETLNDTDVVINAAGSMPGDLQMLWRARDPKAYHVEYAYSCMGYEVAAGVGAKLAAPEREVVVLVGDGSYLMMAQEIVTMVAEGLKVIIVVVQNHGFASIGALSESLGSQRFGTSYRYRNEETGQLDGGTLPVDLAANAESLGATVLRAAGVDEFRQAIVQAKANTTTTVVHVETDPFGPNPPGSAWWDVPVSQVSDLESTRTAYQNYSAAKRNQKHYL</sequence>
<reference evidence="7 8" key="1">
    <citation type="submission" date="2019-06" db="EMBL/GenBank/DDBJ databases">
        <title>Amycolatopsis alkalitolerans sp. nov., isolated from Gastrodia elata Blume.</title>
        <authorList>
            <person name="Narsing Rao M.P."/>
            <person name="Li W.J."/>
        </authorList>
    </citation>
    <scope>NUCLEOTIDE SEQUENCE [LARGE SCALE GENOMIC DNA]</scope>
    <source>
        <strain evidence="7 8">SYSUP0005</strain>
    </source>
</reference>
<dbReference type="InterPro" id="IPR029035">
    <property type="entry name" value="DHS-like_NAD/FAD-binding_dom"/>
</dbReference>
<dbReference type="GO" id="GO:0000287">
    <property type="term" value="F:magnesium ion binding"/>
    <property type="evidence" value="ECO:0007669"/>
    <property type="project" value="InterPro"/>
</dbReference>
<feature type="domain" description="Thiamine pyrophosphate enzyme central" evidence="4">
    <location>
        <begin position="220"/>
        <end position="354"/>
    </location>
</feature>
<dbReference type="OrthoDB" id="3194735at2"/>
<dbReference type="Proteomes" id="UP000305546">
    <property type="component" value="Unassembled WGS sequence"/>
</dbReference>
<dbReference type="InterPro" id="IPR029061">
    <property type="entry name" value="THDP-binding"/>
</dbReference>
<dbReference type="GO" id="GO:0005948">
    <property type="term" value="C:acetolactate synthase complex"/>
    <property type="evidence" value="ECO:0007669"/>
    <property type="project" value="TreeGrafter"/>
</dbReference>
<dbReference type="EMBL" id="VDFW01000005">
    <property type="protein sequence ID" value="TNC27828.1"/>
    <property type="molecule type" value="Genomic_DNA"/>
</dbReference>
<gene>
    <name evidence="7" type="primary">iolD</name>
    <name evidence="7" type="ORF">FG385_09010</name>
</gene>
<dbReference type="GO" id="GO:0102481">
    <property type="term" value="F:3D-(3,5/4)-trihydroxycyclohexane-1,2-dione hydrolase activity"/>
    <property type="evidence" value="ECO:0007669"/>
    <property type="project" value="UniProtKB-EC"/>
</dbReference>
<dbReference type="InterPro" id="IPR045229">
    <property type="entry name" value="TPP_enz"/>
</dbReference>
<dbReference type="GO" id="GO:0030976">
    <property type="term" value="F:thiamine pyrophosphate binding"/>
    <property type="evidence" value="ECO:0007669"/>
    <property type="project" value="InterPro"/>
</dbReference>
<evidence type="ECO:0000313" key="8">
    <source>
        <dbReference type="Proteomes" id="UP000305546"/>
    </source>
</evidence>
<comment type="caution">
    <text evidence="7">The sequence shown here is derived from an EMBL/GenBank/DDBJ whole genome shotgun (WGS) entry which is preliminary data.</text>
</comment>
<dbReference type="Pfam" id="PF02776">
    <property type="entry name" value="TPP_enzyme_N"/>
    <property type="match status" value="1"/>
</dbReference>
<evidence type="ECO:0000256" key="1">
    <source>
        <dbReference type="ARBA" id="ARBA00007812"/>
    </source>
</evidence>
<evidence type="ECO:0000256" key="2">
    <source>
        <dbReference type="ARBA" id="ARBA00023052"/>
    </source>
</evidence>
<evidence type="ECO:0000259" key="5">
    <source>
        <dbReference type="Pfam" id="PF02775"/>
    </source>
</evidence>
<proteinExistence type="inferred from homology"/>
<evidence type="ECO:0000313" key="7">
    <source>
        <dbReference type="EMBL" id="TNC27828.1"/>
    </source>
</evidence>
<keyword evidence="8" id="KW-1185">Reference proteome</keyword>
<protein>
    <submittedName>
        <fullName evidence="7">3D-(3,5/4)-trihydroxycyclohexane-1,2-dione acylhydrolase (Decyclizing)</fullName>
        <ecNumber evidence="7">3.7.1.22</ecNumber>
    </submittedName>
</protein>
<dbReference type="GO" id="GO:0009099">
    <property type="term" value="P:L-valine biosynthetic process"/>
    <property type="evidence" value="ECO:0007669"/>
    <property type="project" value="TreeGrafter"/>
</dbReference>
<feature type="domain" description="Thiamine pyrophosphate enzyme N-terminal TPP-binding" evidence="6">
    <location>
        <begin position="46"/>
        <end position="127"/>
    </location>
</feature>
<dbReference type="NCBIfam" id="TIGR04377">
    <property type="entry name" value="myo_inos_iolD"/>
    <property type="match status" value="1"/>
</dbReference>
<keyword evidence="7" id="KW-0378">Hydrolase</keyword>
<keyword evidence="2 3" id="KW-0786">Thiamine pyrophosphate</keyword>
<dbReference type="SUPFAM" id="SSF52467">
    <property type="entry name" value="DHS-like NAD/FAD-binding domain"/>
    <property type="match status" value="1"/>
</dbReference>
<dbReference type="Gene3D" id="3.40.50.1220">
    <property type="entry name" value="TPP-binding domain"/>
    <property type="match status" value="1"/>
</dbReference>
<dbReference type="CDD" id="cd02003">
    <property type="entry name" value="TPP_IolD"/>
    <property type="match status" value="1"/>
</dbReference>
<dbReference type="GO" id="GO:0003984">
    <property type="term" value="F:acetolactate synthase activity"/>
    <property type="evidence" value="ECO:0007669"/>
    <property type="project" value="TreeGrafter"/>
</dbReference>
<dbReference type="InterPro" id="IPR000399">
    <property type="entry name" value="TPP-bd_CS"/>
</dbReference>
<dbReference type="PANTHER" id="PTHR18968:SF9">
    <property type="entry name" value="3D-(3,5_4)-TRIHYDROXYCYCLOHEXANE-1,2-DIONE HYDROLASE"/>
    <property type="match status" value="1"/>
</dbReference>
<dbReference type="GO" id="GO:0050660">
    <property type="term" value="F:flavin adenine dinucleotide binding"/>
    <property type="evidence" value="ECO:0007669"/>
    <property type="project" value="TreeGrafter"/>
</dbReference>
<dbReference type="Pfam" id="PF00205">
    <property type="entry name" value="TPP_enzyme_M"/>
    <property type="match status" value="1"/>
</dbReference>
<evidence type="ECO:0000259" key="6">
    <source>
        <dbReference type="Pfam" id="PF02776"/>
    </source>
</evidence>
<dbReference type="PROSITE" id="PS00187">
    <property type="entry name" value="TPP_ENZYMES"/>
    <property type="match status" value="1"/>
</dbReference>
<dbReference type="CDD" id="cd07035">
    <property type="entry name" value="TPP_PYR_POX_like"/>
    <property type="match status" value="1"/>
</dbReference>
<dbReference type="AlphaFoldDB" id="A0A5C4M780"/>
<dbReference type="InterPro" id="IPR030817">
    <property type="entry name" value="Myo_inos_IolD"/>
</dbReference>
<dbReference type="GO" id="GO:0019310">
    <property type="term" value="P:inositol catabolic process"/>
    <property type="evidence" value="ECO:0007669"/>
    <property type="project" value="InterPro"/>
</dbReference>
<feature type="domain" description="Thiamine pyrophosphate enzyme TPP-binding" evidence="5">
    <location>
        <begin position="418"/>
        <end position="576"/>
    </location>
</feature>
<comment type="similarity">
    <text evidence="1 3">Belongs to the TPP enzyme family.</text>
</comment>
<dbReference type="InterPro" id="IPR012000">
    <property type="entry name" value="Thiamin_PyroP_enz_cen_dom"/>
</dbReference>
<dbReference type="GO" id="GO:0009097">
    <property type="term" value="P:isoleucine biosynthetic process"/>
    <property type="evidence" value="ECO:0007669"/>
    <property type="project" value="TreeGrafter"/>
</dbReference>
<dbReference type="Gene3D" id="3.40.50.970">
    <property type="match status" value="2"/>
</dbReference>
<dbReference type="PANTHER" id="PTHR18968">
    <property type="entry name" value="THIAMINE PYROPHOSPHATE ENZYMES"/>
    <property type="match status" value="1"/>
</dbReference>
<name>A0A5C4M780_9PSEU</name>
<dbReference type="InterPro" id="IPR011766">
    <property type="entry name" value="TPP_enzyme_TPP-bd"/>
</dbReference>
<dbReference type="InterPro" id="IPR012001">
    <property type="entry name" value="Thiamin_PyroP_enz_TPP-bd_dom"/>
</dbReference>
<dbReference type="RefSeq" id="WP_139096151.1">
    <property type="nucleotide sequence ID" value="NZ_VDFW01000005.1"/>
</dbReference>
<accession>A0A5C4M780</accession>
<dbReference type="Pfam" id="PF02775">
    <property type="entry name" value="TPP_enzyme_C"/>
    <property type="match status" value="1"/>
</dbReference>
<dbReference type="EC" id="3.7.1.22" evidence="7"/>